<evidence type="ECO:0000313" key="1">
    <source>
        <dbReference type="EMBL" id="GAA2850451.1"/>
    </source>
</evidence>
<accession>A0ABN3VRX0</accession>
<dbReference type="EMBL" id="BAAAVI010000004">
    <property type="protein sequence ID" value="GAA2850451.1"/>
    <property type="molecule type" value="Genomic_DNA"/>
</dbReference>
<sequence>MSSGPRERDATEGGEIDIGALDLLSATEEARLWPCADTVRCTWWAGFTKM</sequence>
<name>A0ABN3VRX0_9ACTN</name>
<gene>
    <name evidence="1" type="ORF">GCM10010517_07910</name>
</gene>
<dbReference type="Proteomes" id="UP001500831">
    <property type="component" value="Unassembled WGS sequence"/>
</dbReference>
<comment type="caution">
    <text evidence="1">The sequence shown here is derived from an EMBL/GenBank/DDBJ whole genome shotgun (WGS) entry which is preliminary data.</text>
</comment>
<organism evidence="1 2">
    <name type="scientific">Streptosporangium fragile</name>
    <dbReference type="NCBI Taxonomy" id="46186"/>
    <lineage>
        <taxon>Bacteria</taxon>
        <taxon>Bacillati</taxon>
        <taxon>Actinomycetota</taxon>
        <taxon>Actinomycetes</taxon>
        <taxon>Streptosporangiales</taxon>
        <taxon>Streptosporangiaceae</taxon>
        <taxon>Streptosporangium</taxon>
    </lineage>
</organism>
<evidence type="ECO:0000313" key="2">
    <source>
        <dbReference type="Proteomes" id="UP001500831"/>
    </source>
</evidence>
<proteinExistence type="predicted"/>
<protein>
    <submittedName>
        <fullName evidence="1">Uncharacterized protein</fullName>
    </submittedName>
</protein>
<reference evidence="1 2" key="1">
    <citation type="journal article" date="2019" name="Int. J. Syst. Evol. Microbiol.">
        <title>The Global Catalogue of Microorganisms (GCM) 10K type strain sequencing project: providing services to taxonomists for standard genome sequencing and annotation.</title>
        <authorList>
            <consortium name="The Broad Institute Genomics Platform"/>
            <consortium name="The Broad Institute Genome Sequencing Center for Infectious Disease"/>
            <person name="Wu L."/>
            <person name="Ma J."/>
        </authorList>
    </citation>
    <scope>NUCLEOTIDE SEQUENCE [LARGE SCALE GENOMIC DNA]</scope>
    <source>
        <strain evidence="1 2">JCM 6242</strain>
    </source>
</reference>
<keyword evidence="2" id="KW-1185">Reference proteome</keyword>